<dbReference type="FunFam" id="3.30.730.10:FF:000001">
    <property type="entry name" value="Ethylene-responsive transcription factor 2"/>
    <property type="match status" value="1"/>
</dbReference>
<evidence type="ECO:0000256" key="2">
    <source>
        <dbReference type="ARBA" id="ARBA00022821"/>
    </source>
</evidence>
<dbReference type="GO" id="GO:0006952">
    <property type="term" value="P:defense response"/>
    <property type="evidence" value="ECO:0007669"/>
    <property type="project" value="UniProtKB-KW"/>
</dbReference>
<comment type="caution">
    <text evidence="11">The sequence shown here is derived from an EMBL/GenBank/DDBJ whole genome shotgun (WGS) entry which is preliminary data.</text>
</comment>
<dbReference type="SMART" id="SM00380">
    <property type="entry name" value="AP2"/>
    <property type="match status" value="1"/>
</dbReference>
<evidence type="ECO:0000259" key="10">
    <source>
        <dbReference type="PROSITE" id="PS51032"/>
    </source>
</evidence>
<keyword evidence="3" id="KW-0805">Transcription regulation</keyword>
<evidence type="ECO:0000256" key="5">
    <source>
        <dbReference type="ARBA" id="ARBA00023159"/>
    </source>
</evidence>
<evidence type="ECO:0000256" key="7">
    <source>
        <dbReference type="ARBA" id="ARBA00023242"/>
    </source>
</evidence>
<evidence type="ECO:0000256" key="1">
    <source>
        <dbReference type="ARBA" id="ARBA00004123"/>
    </source>
</evidence>
<dbReference type="Gene3D" id="3.30.730.10">
    <property type="entry name" value="AP2/ERF domain"/>
    <property type="match status" value="1"/>
</dbReference>
<evidence type="ECO:0000256" key="8">
    <source>
        <dbReference type="ARBA" id="ARBA00024343"/>
    </source>
</evidence>
<dbReference type="CDD" id="cd00018">
    <property type="entry name" value="AP2"/>
    <property type="match status" value="1"/>
</dbReference>
<organism evidence="11">
    <name type="scientific">Sesamum calycinum</name>
    <dbReference type="NCBI Taxonomy" id="2727403"/>
    <lineage>
        <taxon>Eukaryota</taxon>
        <taxon>Viridiplantae</taxon>
        <taxon>Streptophyta</taxon>
        <taxon>Embryophyta</taxon>
        <taxon>Tracheophyta</taxon>
        <taxon>Spermatophyta</taxon>
        <taxon>Magnoliopsida</taxon>
        <taxon>eudicotyledons</taxon>
        <taxon>Gunneridae</taxon>
        <taxon>Pentapetalae</taxon>
        <taxon>asterids</taxon>
        <taxon>lamiids</taxon>
        <taxon>Lamiales</taxon>
        <taxon>Pedaliaceae</taxon>
        <taxon>Sesamum</taxon>
    </lineage>
</organism>
<keyword evidence="5" id="KW-0010">Activator</keyword>
<evidence type="ECO:0000256" key="9">
    <source>
        <dbReference type="SAM" id="MobiDB-lite"/>
    </source>
</evidence>
<reference evidence="11" key="2">
    <citation type="journal article" date="2024" name="Plant">
        <title>Genomic evolution and insights into agronomic trait innovations of Sesamum species.</title>
        <authorList>
            <person name="Miao H."/>
            <person name="Wang L."/>
            <person name="Qu L."/>
            <person name="Liu H."/>
            <person name="Sun Y."/>
            <person name="Le M."/>
            <person name="Wang Q."/>
            <person name="Wei S."/>
            <person name="Zheng Y."/>
            <person name="Lin W."/>
            <person name="Duan Y."/>
            <person name="Cao H."/>
            <person name="Xiong S."/>
            <person name="Wang X."/>
            <person name="Wei L."/>
            <person name="Li C."/>
            <person name="Ma Q."/>
            <person name="Ju M."/>
            <person name="Zhao R."/>
            <person name="Li G."/>
            <person name="Mu C."/>
            <person name="Tian Q."/>
            <person name="Mei H."/>
            <person name="Zhang T."/>
            <person name="Gao T."/>
            <person name="Zhang H."/>
        </authorList>
    </citation>
    <scope>NUCLEOTIDE SEQUENCE</scope>
    <source>
        <strain evidence="11">KEN8</strain>
    </source>
</reference>
<dbReference type="PRINTS" id="PR00367">
    <property type="entry name" value="ETHRSPELEMNT"/>
</dbReference>
<keyword evidence="6" id="KW-0804">Transcription</keyword>
<dbReference type="InterPro" id="IPR036955">
    <property type="entry name" value="AP2/ERF_dom_sf"/>
</dbReference>
<evidence type="ECO:0000256" key="6">
    <source>
        <dbReference type="ARBA" id="ARBA00023163"/>
    </source>
</evidence>
<dbReference type="SUPFAM" id="SSF54171">
    <property type="entry name" value="DNA-binding domain"/>
    <property type="match status" value="1"/>
</dbReference>
<protein>
    <submittedName>
        <fullName evidence="11">Dehydration-responsive element-binding protein 1D</fullName>
    </submittedName>
</protein>
<accession>A0AAW2KCZ3</accession>
<dbReference type="InterPro" id="IPR001471">
    <property type="entry name" value="AP2/ERF_dom"/>
</dbReference>
<gene>
    <name evidence="11" type="ORF">Scaly_3012700</name>
</gene>
<evidence type="ECO:0000256" key="3">
    <source>
        <dbReference type="ARBA" id="ARBA00023015"/>
    </source>
</evidence>
<comment type="similarity">
    <text evidence="8">Belongs to the AP2/ERF transcription factor family. ERF subfamily.</text>
</comment>
<comment type="subcellular location">
    <subcellularLocation>
        <location evidence="1">Nucleus</location>
    </subcellularLocation>
</comment>
<evidence type="ECO:0000256" key="4">
    <source>
        <dbReference type="ARBA" id="ARBA00023125"/>
    </source>
</evidence>
<feature type="compositionally biased region" description="Basic residues" evidence="9">
    <location>
        <begin position="25"/>
        <end position="34"/>
    </location>
</feature>
<dbReference type="InterPro" id="IPR045277">
    <property type="entry name" value="DRE1A-I"/>
</dbReference>
<sequence length="215" mass="23438">MDFGDGVVQSSTSSSSQQPENVLSPKHKKKAGRKIFKETRHPVYRGVRRRSAGKWVCEVREPNKKSRIWLGTFPDPETAAIAHDVAALALRGENAPLNFPDSARLFPRAPSSSHQDIQRAALEAAMSSGGKPLLGIHRQAFDQTRAVSAENETERTSEGADSGGVGFVDEEAMFNLPVLLDSLAEGLLLTPLAMSEGFSWSHDEADDDVELNLWA</sequence>
<dbReference type="Pfam" id="PF00847">
    <property type="entry name" value="AP2"/>
    <property type="match status" value="1"/>
</dbReference>
<proteinExistence type="inferred from homology"/>
<dbReference type="EMBL" id="JACGWM010000459">
    <property type="protein sequence ID" value="KAL0304739.1"/>
    <property type="molecule type" value="Genomic_DNA"/>
</dbReference>
<dbReference type="GO" id="GO:0003700">
    <property type="term" value="F:DNA-binding transcription factor activity"/>
    <property type="evidence" value="ECO:0007669"/>
    <property type="project" value="InterPro"/>
</dbReference>
<dbReference type="PROSITE" id="PS51032">
    <property type="entry name" value="AP2_ERF"/>
    <property type="match status" value="1"/>
</dbReference>
<dbReference type="PANTHER" id="PTHR31839">
    <property type="entry name" value="DEHYDRATION-RESPONSIVE ELEMENT-BINDING PROTEIN 1D"/>
    <property type="match status" value="1"/>
</dbReference>
<evidence type="ECO:0000313" key="11">
    <source>
        <dbReference type="EMBL" id="KAL0304739.1"/>
    </source>
</evidence>
<keyword evidence="2" id="KW-0611">Plant defense</keyword>
<dbReference type="GO" id="GO:0005634">
    <property type="term" value="C:nucleus"/>
    <property type="evidence" value="ECO:0007669"/>
    <property type="project" value="UniProtKB-SubCell"/>
</dbReference>
<keyword evidence="7" id="KW-0539">Nucleus</keyword>
<dbReference type="InterPro" id="IPR016177">
    <property type="entry name" value="DNA-bd_dom_sf"/>
</dbReference>
<reference evidence="11" key="1">
    <citation type="submission" date="2020-06" db="EMBL/GenBank/DDBJ databases">
        <authorList>
            <person name="Li T."/>
            <person name="Hu X."/>
            <person name="Zhang T."/>
            <person name="Song X."/>
            <person name="Zhang H."/>
            <person name="Dai N."/>
            <person name="Sheng W."/>
            <person name="Hou X."/>
            <person name="Wei L."/>
        </authorList>
    </citation>
    <scope>NUCLEOTIDE SEQUENCE</scope>
    <source>
        <strain evidence="11">KEN8</strain>
        <tissue evidence="11">Leaf</tissue>
    </source>
</reference>
<keyword evidence="4" id="KW-0238">DNA-binding</keyword>
<name>A0AAW2KCZ3_9LAMI</name>
<dbReference type="PANTHER" id="PTHR31839:SF42">
    <property type="entry name" value="DEHYDRATION-RESPONSIVE ELEMENT-BINDING PROTEIN 1F"/>
    <property type="match status" value="1"/>
</dbReference>
<feature type="compositionally biased region" description="Low complexity" evidence="9">
    <location>
        <begin position="9"/>
        <end position="18"/>
    </location>
</feature>
<dbReference type="AlphaFoldDB" id="A0AAW2KCZ3"/>
<dbReference type="GO" id="GO:0003677">
    <property type="term" value="F:DNA binding"/>
    <property type="evidence" value="ECO:0007669"/>
    <property type="project" value="UniProtKB-KW"/>
</dbReference>
<feature type="domain" description="AP2/ERF" evidence="10">
    <location>
        <begin position="43"/>
        <end position="100"/>
    </location>
</feature>
<feature type="region of interest" description="Disordered" evidence="9">
    <location>
        <begin position="1"/>
        <end position="40"/>
    </location>
</feature>